<feature type="domain" description="ABC transporter" evidence="4">
    <location>
        <begin position="5"/>
        <end position="235"/>
    </location>
</feature>
<evidence type="ECO:0000256" key="2">
    <source>
        <dbReference type="ARBA" id="ARBA00022741"/>
    </source>
</evidence>
<reference evidence="5" key="1">
    <citation type="journal article" date="2006" name="Science">
        <title>Genomic islands and the ecology and evolution of Prochlorococcus.</title>
        <authorList>
            <person name="Coleman M.L."/>
            <person name="Sullivan M.B."/>
            <person name="Martiny A.C."/>
            <person name="Steglich C."/>
            <person name="Barry K."/>
            <person name="Delong E.F."/>
            <person name="Chisholm S.W."/>
        </authorList>
    </citation>
    <scope>NUCLEOTIDE SEQUENCE</scope>
</reference>
<dbReference type="InterPro" id="IPR027417">
    <property type="entry name" value="P-loop_NTPase"/>
</dbReference>
<evidence type="ECO:0000259" key="4">
    <source>
        <dbReference type="PROSITE" id="PS50893"/>
    </source>
</evidence>
<dbReference type="AlphaFoldDB" id="Q1PJQ1"/>
<dbReference type="PANTHER" id="PTHR43582">
    <property type="entry name" value="LINEARMYCIN RESISTANCE ATP-BINDING PROTEIN LNRL"/>
    <property type="match status" value="1"/>
</dbReference>
<dbReference type="InterPro" id="IPR003439">
    <property type="entry name" value="ABC_transporter-like_ATP-bd"/>
</dbReference>
<organism evidence="5">
    <name type="scientific">uncultured Prochlorococcus marinus clone HOT0M-10D2</name>
    <dbReference type="NCBI Taxonomy" id="379383"/>
    <lineage>
        <taxon>Bacteria</taxon>
        <taxon>Bacillati</taxon>
        <taxon>Cyanobacteriota</taxon>
        <taxon>Cyanophyceae</taxon>
        <taxon>Synechococcales</taxon>
        <taxon>Prochlorococcaceae</taxon>
        <taxon>Prochlorococcus</taxon>
    </lineage>
</organism>
<dbReference type="PANTHER" id="PTHR43582:SF5">
    <property type="entry name" value="ABC TRANSPORTER"/>
    <property type="match status" value="1"/>
</dbReference>
<proteinExistence type="predicted"/>
<gene>
    <name evidence="5" type="ORF">HOT0M-10D2_0019</name>
</gene>
<protein>
    <submittedName>
        <fullName evidence="5">Putative multidrug efflux ABC transporter</fullName>
    </submittedName>
</protein>
<dbReference type="SMART" id="SM00382">
    <property type="entry name" value="AAA"/>
    <property type="match status" value="1"/>
</dbReference>
<dbReference type="GO" id="GO:0005524">
    <property type="term" value="F:ATP binding"/>
    <property type="evidence" value="ECO:0007669"/>
    <property type="project" value="UniProtKB-KW"/>
</dbReference>
<sequence length="339" mass="37913">MMNYIKVKGLSKSYSDINALKNLSMEIEAGTLFGILGPNGAGKSTLIKILATLIEPDSGVVFINNINLIKNSRKIRELIGYVAQDIALDKILTGRELLDFQSDLYHINKNKKFERINKLIDQLEMNDWIDRKCGTYSGGMKRRIDLAAGLLHVPQVLILDEPTVGLDIESRNIIWQLLKDLRNNGMTIILSSHYLDEIDKLADRLVIIDDGRVIAKGTPAELKNKLGGDRVTLKVSEFSNQEEAKNICKILSSIDGISQIIINEAQGFSINFVADKQKDVLTKLKVELAFSKFEIFSLTQSQPSLDDVYLQATGKTLLDAEISMAGKRDLKKESKQSMR</sequence>
<evidence type="ECO:0000256" key="1">
    <source>
        <dbReference type="ARBA" id="ARBA00022448"/>
    </source>
</evidence>
<name>Q1PJQ1_PROMR</name>
<keyword evidence="2" id="KW-0547">Nucleotide-binding</keyword>
<dbReference type="PROSITE" id="PS00211">
    <property type="entry name" value="ABC_TRANSPORTER_1"/>
    <property type="match status" value="1"/>
</dbReference>
<dbReference type="PROSITE" id="PS50893">
    <property type="entry name" value="ABC_TRANSPORTER_2"/>
    <property type="match status" value="1"/>
</dbReference>
<keyword evidence="3" id="KW-0067">ATP-binding</keyword>
<dbReference type="EMBL" id="DQ366731">
    <property type="protein sequence ID" value="ABE11334.1"/>
    <property type="molecule type" value="Genomic_DNA"/>
</dbReference>
<reference evidence="5" key="2">
    <citation type="submission" date="2006-04" db="EMBL/GenBank/DDBJ databases">
        <title>Sequencing of the draft fosmids and assembly of Prochlorococcus marinus environmental genome fragment.</title>
        <authorList>
            <consortium name="US DOE Joint Genome Institute (JGI)"/>
            <person name="Copeland A."/>
            <person name="Lucas S."/>
            <person name="Lapidus A."/>
            <person name="Barry K."/>
            <person name="Detter J.C."/>
            <person name="Glavina T."/>
            <person name="Hammon N."/>
            <person name="Israni S."/>
            <person name="Richardson P."/>
        </authorList>
    </citation>
    <scope>NUCLEOTIDE SEQUENCE</scope>
</reference>
<dbReference type="Pfam" id="PF00005">
    <property type="entry name" value="ABC_tran"/>
    <property type="match status" value="1"/>
</dbReference>
<dbReference type="InterPro" id="IPR003593">
    <property type="entry name" value="AAA+_ATPase"/>
</dbReference>
<evidence type="ECO:0000313" key="5">
    <source>
        <dbReference type="EMBL" id="ABE11334.1"/>
    </source>
</evidence>
<evidence type="ECO:0000256" key="3">
    <source>
        <dbReference type="ARBA" id="ARBA00022840"/>
    </source>
</evidence>
<dbReference type="Gene3D" id="3.40.50.300">
    <property type="entry name" value="P-loop containing nucleotide triphosphate hydrolases"/>
    <property type="match status" value="1"/>
</dbReference>
<dbReference type="Pfam" id="PF13732">
    <property type="entry name" value="DrrA1-3_C"/>
    <property type="match status" value="1"/>
</dbReference>
<dbReference type="InterPro" id="IPR017871">
    <property type="entry name" value="ABC_transporter-like_CS"/>
</dbReference>
<accession>Q1PJQ1</accession>
<dbReference type="SUPFAM" id="SSF52540">
    <property type="entry name" value="P-loop containing nucleoside triphosphate hydrolases"/>
    <property type="match status" value="1"/>
</dbReference>
<dbReference type="GO" id="GO:0016887">
    <property type="term" value="F:ATP hydrolysis activity"/>
    <property type="evidence" value="ECO:0007669"/>
    <property type="project" value="InterPro"/>
</dbReference>
<keyword evidence="1" id="KW-0813">Transport</keyword>
<dbReference type="InterPro" id="IPR025302">
    <property type="entry name" value="DrrA1/2-like_C"/>
</dbReference>